<keyword evidence="3 4" id="KW-0067">ATP-binding</keyword>
<dbReference type="InterPro" id="IPR011761">
    <property type="entry name" value="ATP-grasp"/>
</dbReference>
<dbReference type="SUPFAM" id="SSF56059">
    <property type="entry name" value="Glutathione synthetase ATP-binding domain-like"/>
    <property type="match status" value="1"/>
</dbReference>
<keyword evidence="1" id="KW-0436">Ligase</keyword>
<reference evidence="7" key="1">
    <citation type="journal article" date="2019" name="Int. J. Syst. Evol. Microbiol.">
        <title>The Global Catalogue of Microorganisms (GCM) 10K type strain sequencing project: providing services to taxonomists for standard genome sequencing and annotation.</title>
        <authorList>
            <consortium name="The Broad Institute Genomics Platform"/>
            <consortium name="The Broad Institute Genome Sequencing Center for Infectious Disease"/>
            <person name="Wu L."/>
            <person name="Ma J."/>
        </authorList>
    </citation>
    <scope>NUCLEOTIDE SEQUENCE [LARGE SCALE GENOMIC DNA]</scope>
    <source>
        <strain evidence="7">JCM 16902</strain>
    </source>
</reference>
<dbReference type="InterPro" id="IPR052032">
    <property type="entry name" value="ATP-dep_AA_Ligase"/>
</dbReference>
<feature type="domain" description="ATP-grasp" evidence="5">
    <location>
        <begin position="117"/>
        <end position="318"/>
    </location>
</feature>
<name>A0ABP7ALH9_9ACTN</name>
<proteinExistence type="predicted"/>
<dbReference type="Pfam" id="PF13535">
    <property type="entry name" value="ATP-grasp_4"/>
    <property type="match status" value="1"/>
</dbReference>
<dbReference type="Proteomes" id="UP001501074">
    <property type="component" value="Unassembled WGS sequence"/>
</dbReference>
<evidence type="ECO:0000256" key="3">
    <source>
        <dbReference type="ARBA" id="ARBA00022840"/>
    </source>
</evidence>
<gene>
    <name evidence="6" type="ORF">GCM10022223_62250</name>
</gene>
<protein>
    <recommendedName>
        <fullName evidence="5">ATP-grasp domain-containing protein</fullName>
    </recommendedName>
</protein>
<comment type="caution">
    <text evidence="6">The sequence shown here is derived from an EMBL/GenBank/DDBJ whole genome shotgun (WGS) entry which is preliminary data.</text>
</comment>
<organism evidence="6 7">
    <name type="scientific">Kineosporia mesophila</name>
    <dbReference type="NCBI Taxonomy" id="566012"/>
    <lineage>
        <taxon>Bacteria</taxon>
        <taxon>Bacillati</taxon>
        <taxon>Actinomycetota</taxon>
        <taxon>Actinomycetes</taxon>
        <taxon>Kineosporiales</taxon>
        <taxon>Kineosporiaceae</taxon>
        <taxon>Kineosporia</taxon>
    </lineage>
</organism>
<dbReference type="RefSeq" id="WP_231487934.1">
    <property type="nucleotide sequence ID" value="NZ_BAAAZO010000012.1"/>
</dbReference>
<evidence type="ECO:0000256" key="1">
    <source>
        <dbReference type="ARBA" id="ARBA00022598"/>
    </source>
</evidence>
<accession>A0ABP7ALH9</accession>
<dbReference type="PROSITE" id="PS50975">
    <property type="entry name" value="ATP_GRASP"/>
    <property type="match status" value="1"/>
</dbReference>
<evidence type="ECO:0000313" key="6">
    <source>
        <dbReference type="EMBL" id="GAA3635368.1"/>
    </source>
</evidence>
<evidence type="ECO:0000259" key="5">
    <source>
        <dbReference type="PROSITE" id="PS50975"/>
    </source>
</evidence>
<sequence length="419" mass="45048">MPEDYLLVVGAEVALRERSLAGALRAAGGRPVFTVSTNKEAPGLRYFDGSLNAGIADHEAIIAAAEEYAQVSGARPFAVVPTNDFTVTSSALVAEHFGVAHNPLRTVELSRDKLLMKQEFAKAGVPVPRFAGFTSYDQLAELAGDFSFPVVIKPRLMAGSLGVIKVDRPQDLAGAYQQSVDDVISLGGQANSAEDVFQLEEYIDYPYEVSVEVAHLNGERVVLAVTDKQLGPEPHFVELGHVVPSVHSSNDALLKTALQACEVLGIEYGVAHFEARVSTAGDVRVIEVAARTGGDAIMDLVEDVYGVNPYELHVASYTGGSPELAELTPRGVAAMAFLKAPTGTVRRVDRSAPALKATDIKFFSVTVVPGDAVKPLTSWREREGFVRFLWPGRDSSSPVTENLERAREISAQIFEVDQP</sequence>
<dbReference type="EMBL" id="BAAAZO010000012">
    <property type="protein sequence ID" value="GAA3635368.1"/>
    <property type="molecule type" value="Genomic_DNA"/>
</dbReference>
<evidence type="ECO:0000313" key="7">
    <source>
        <dbReference type="Proteomes" id="UP001501074"/>
    </source>
</evidence>
<dbReference type="PANTHER" id="PTHR43585">
    <property type="entry name" value="FUMIPYRROLE BIOSYNTHESIS PROTEIN C"/>
    <property type="match status" value="1"/>
</dbReference>
<dbReference type="Gene3D" id="3.30.470.20">
    <property type="entry name" value="ATP-grasp fold, B domain"/>
    <property type="match status" value="1"/>
</dbReference>
<evidence type="ECO:0000256" key="2">
    <source>
        <dbReference type="ARBA" id="ARBA00022741"/>
    </source>
</evidence>
<keyword evidence="7" id="KW-1185">Reference proteome</keyword>
<evidence type="ECO:0000256" key="4">
    <source>
        <dbReference type="PROSITE-ProRule" id="PRU00409"/>
    </source>
</evidence>
<dbReference type="PANTHER" id="PTHR43585:SF2">
    <property type="entry name" value="ATP-GRASP ENZYME FSQD"/>
    <property type="match status" value="1"/>
</dbReference>
<keyword evidence="2 4" id="KW-0547">Nucleotide-binding</keyword>